<proteinExistence type="predicted"/>
<gene>
    <name evidence="1" type="ORF">ABE65_019995</name>
</gene>
<dbReference type="EMBL" id="CP015378">
    <property type="protein sequence ID" value="ANC78958.1"/>
    <property type="molecule type" value="Genomic_DNA"/>
</dbReference>
<keyword evidence="2" id="KW-1185">Reference proteome</keyword>
<evidence type="ECO:0000313" key="1">
    <source>
        <dbReference type="EMBL" id="ANC78958.1"/>
    </source>
</evidence>
<dbReference type="KEGG" id="fpn:ABE65_019995"/>
<dbReference type="AlphaFoldDB" id="A0A160IR26"/>
<reference evidence="1 2" key="1">
    <citation type="submission" date="2016-04" db="EMBL/GenBank/DDBJ databases">
        <title>Complete genome sequence of Fictibacillus phosphorivorans G25-29, a strain toxic to nematodes.</title>
        <authorList>
            <person name="Zheng Z."/>
        </authorList>
    </citation>
    <scope>NUCLEOTIDE SEQUENCE [LARGE SCALE GENOMIC DNA]</scope>
    <source>
        <strain evidence="1 2">G25-29</strain>
    </source>
</reference>
<dbReference type="Proteomes" id="UP000076623">
    <property type="component" value="Chromosome"/>
</dbReference>
<sequence>MIKKRKKPVISPVGEFQNPFGDEVVQMEEAAETNAMTSENGDQVWLRRVSCARPIFGRS</sequence>
<organism evidence="1 2">
    <name type="scientific">Fictibacillus phosphorivorans</name>
    <dbReference type="NCBI Taxonomy" id="1221500"/>
    <lineage>
        <taxon>Bacteria</taxon>
        <taxon>Bacillati</taxon>
        <taxon>Bacillota</taxon>
        <taxon>Bacilli</taxon>
        <taxon>Bacillales</taxon>
        <taxon>Fictibacillaceae</taxon>
        <taxon>Fictibacillus</taxon>
    </lineage>
</organism>
<accession>A0A160IR26</accession>
<evidence type="ECO:0000313" key="2">
    <source>
        <dbReference type="Proteomes" id="UP000076623"/>
    </source>
</evidence>
<name>A0A160IR26_9BACL</name>
<protein>
    <submittedName>
        <fullName evidence="1">Uncharacterized protein</fullName>
    </submittedName>
</protein>
<dbReference type="RefSeq" id="WP_066398931.1">
    <property type="nucleotide sequence ID" value="NZ_CP015378.1"/>
</dbReference>